<evidence type="ECO:0000256" key="1">
    <source>
        <dbReference type="ARBA" id="ARBA00006484"/>
    </source>
</evidence>
<dbReference type="STRING" id="716816.BST96_14530"/>
<keyword evidence="6" id="KW-1185">Reference proteome</keyword>
<dbReference type="PRINTS" id="PR00081">
    <property type="entry name" value="GDHRDH"/>
</dbReference>
<dbReference type="InterPro" id="IPR002347">
    <property type="entry name" value="SDR_fam"/>
</dbReference>
<evidence type="ECO:0000313" key="6">
    <source>
        <dbReference type="Proteomes" id="UP000193450"/>
    </source>
</evidence>
<dbReference type="KEGG" id="osg:BST96_14530"/>
<reference evidence="5 6" key="1">
    <citation type="submission" date="2016-11" db="EMBL/GenBank/DDBJ databases">
        <title>Trade-off between light-utilization and light-protection in marine flavobacteria.</title>
        <authorList>
            <person name="Kumagai Y."/>
        </authorList>
    </citation>
    <scope>NUCLEOTIDE SEQUENCE [LARGE SCALE GENOMIC DNA]</scope>
    <source>
        <strain evidence="5 6">NBRC 107125</strain>
    </source>
</reference>
<dbReference type="SMART" id="SM00822">
    <property type="entry name" value="PKS_KR"/>
    <property type="match status" value="1"/>
</dbReference>
<feature type="domain" description="Ketoreductase" evidence="4">
    <location>
        <begin position="7"/>
        <end position="181"/>
    </location>
</feature>
<dbReference type="InterPro" id="IPR020904">
    <property type="entry name" value="Sc_DH/Rdtase_CS"/>
</dbReference>
<dbReference type="EMBL" id="CP019343">
    <property type="protein sequence ID" value="ARN76425.1"/>
    <property type="molecule type" value="Genomic_DNA"/>
</dbReference>
<dbReference type="InterPro" id="IPR036291">
    <property type="entry name" value="NAD(P)-bd_dom_sf"/>
</dbReference>
<dbReference type="CDD" id="cd05233">
    <property type="entry name" value="SDR_c"/>
    <property type="match status" value="1"/>
</dbReference>
<dbReference type="PANTHER" id="PTHR44196:SF1">
    <property type="entry name" value="DEHYDROGENASE_REDUCTASE SDR FAMILY MEMBER 7B"/>
    <property type="match status" value="1"/>
</dbReference>
<sequence length="262" mass="28348">MPYISQKRVAITGAAGGFGRAMALHFASLGYKVAVADLNKEMGKATVEAIIGAGGDAFFQSCNVCEEADLQALLASCQQQWGGVDVLINNAGIASSAPIHKESMENWEKLFQVNTLGVVRGCKVFTPAFKAQGGGHIVNIASIAGISCTPMMAAYNSSKAAVIALSETLRWELKRYLIGVTVVCPSMFKTGIVEGSLTENNHAKASMQAVAEQSSISAEDIAVMVARAVERNQFMLLPHRSTHWLWWLKRLSPDFYQWFSAR</sequence>
<protein>
    <submittedName>
        <fullName evidence="5">Short chain dehydrogenase</fullName>
    </submittedName>
</protein>
<name>A0A1X9NKU8_9GAMM</name>
<dbReference type="Pfam" id="PF00106">
    <property type="entry name" value="adh_short"/>
    <property type="match status" value="1"/>
</dbReference>
<comment type="similarity">
    <text evidence="1 3">Belongs to the short-chain dehydrogenases/reductases (SDR) family.</text>
</comment>
<dbReference type="PRINTS" id="PR00080">
    <property type="entry name" value="SDRFAMILY"/>
</dbReference>
<dbReference type="NCBIfam" id="NF004196">
    <property type="entry name" value="PRK05650.1"/>
    <property type="match status" value="1"/>
</dbReference>
<dbReference type="InterPro" id="IPR057326">
    <property type="entry name" value="KR_dom"/>
</dbReference>
<dbReference type="Proteomes" id="UP000193450">
    <property type="component" value="Chromosome"/>
</dbReference>
<dbReference type="AlphaFoldDB" id="A0A1X9NKU8"/>
<dbReference type="PANTHER" id="PTHR44196">
    <property type="entry name" value="DEHYDROGENASE/REDUCTASE SDR FAMILY MEMBER 7B"/>
    <property type="match status" value="1"/>
</dbReference>
<accession>A0A1X9NKU8</accession>
<gene>
    <name evidence="5" type="ORF">BST96_14530</name>
</gene>
<dbReference type="PROSITE" id="PS00061">
    <property type="entry name" value="ADH_SHORT"/>
    <property type="match status" value="1"/>
</dbReference>
<dbReference type="GO" id="GO:0016020">
    <property type="term" value="C:membrane"/>
    <property type="evidence" value="ECO:0007669"/>
    <property type="project" value="TreeGrafter"/>
</dbReference>
<dbReference type="GO" id="GO:0016491">
    <property type="term" value="F:oxidoreductase activity"/>
    <property type="evidence" value="ECO:0007669"/>
    <property type="project" value="UniProtKB-KW"/>
</dbReference>
<dbReference type="SUPFAM" id="SSF51735">
    <property type="entry name" value="NAD(P)-binding Rossmann-fold domains"/>
    <property type="match status" value="1"/>
</dbReference>
<dbReference type="Gene3D" id="3.40.50.720">
    <property type="entry name" value="NAD(P)-binding Rossmann-like Domain"/>
    <property type="match status" value="1"/>
</dbReference>
<evidence type="ECO:0000259" key="4">
    <source>
        <dbReference type="SMART" id="SM00822"/>
    </source>
</evidence>
<evidence type="ECO:0000256" key="2">
    <source>
        <dbReference type="ARBA" id="ARBA00023002"/>
    </source>
</evidence>
<evidence type="ECO:0000256" key="3">
    <source>
        <dbReference type="RuleBase" id="RU000363"/>
    </source>
</evidence>
<evidence type="ECO:0000313" key="5">
    <source>
        <dbReference type="EMBL" id="ARN76425.1"/>
    </source>
</evidence>
<keyword evidence="2" id="KW-0560">Oxidoreductase</keyword>
<organism evidence="5 6">
    <name type="scientific">Oceanicoccus sagamiensis</name>
    <dbReference type="NCBI Taxonomy" id="716816"/>
    <lineage>
        <taxon>Bacteria</taxon>
        <taxon>Pseudomonadati</taxon>
        <taxon>Pseudomonadota</taxon>
        <taxon>Gammaproteobacteria</taxon>
        <taxon>Cellvibrionales</taxon>
        <taxon>Spongiibacteraceae</taxon>
        <taxon>Oceanicoccus</taxon>
    </lineage>
</organism>
<proteinExistence type="inferred from homology"/>